<organism evidence="4 5">
    <name type="scientific">Euplotes crassus</name>
    <dbReference type="NCBI Taxonomy" id="5936"/>
    <lineage>
        <taxon>Eukaryota</taxon>
        <taxon>Sar</taxon>
        <taxon>Alveolata</taxon>
        <taxon>Ciliophora</taxon>
        <taxon>Intramacronucleata</taxon>
        <taxon>Spirotrichea</taxon>
        <taxon>Hypotrichia</taxon>
        <taxon>Euplotida</taxon>
        <taxon>Euplotidae</taxon>
        <taxon>Moneuplotes</taxon>
    </lineage>
</organism>
<proteinExistence type="predicted"/>
<protein>
    <recommendedName>
        <fullName evidence="3">Chromo domain-containing protein</fullName>
    </recommendedName>
</protein>
<dbReference type="Proteomes" id="UP001295684">
    <property type="component" value="Unassembled WGS sequence"/>
</dbReference>
<dbReference type="Gene3D" id="2.40.50.40">
    <property type="match status" value="2"/>
</dbReference>
<dbReference type="InterPro" id="IPR000953">
    <property type="entry name" value="Chromo/chromo_shadow_dom"/>
</dbReference>
<name>A0AAD1XTN5_EUPCR</name>
<evidence type="ECO:0000313" key="5">
    <source>
        <dbReference type="Proteomes" id="UP001295684"/>
    </source>
</evidence>
<keyword evidence="2" id="KW-0539">Nucleus</keyword>
<evidence type="ECO:0000259" key="3">
    <source>
        <dbReference type="PROSITE" id="PS50013"/>
    </source>
</evidence>
<dbReference type="CDD" id="cd00034">
    <property type="entry name" value="CSD"/>
    <property type="match status" value="1"/>
</dbReference>
<dbReference type="Pfam" id="PF00385">
    <property type="entry name" value="Chromo"/>
    <property type="match status" value="1"/>
</dbReference>
<dbReference type="Pfam" id="PF01393">
    <property type="entry name" value="Chromo_shadow"/>
    <property type="match status" value="1"/>
</dbReference>
<keyword evidence="5" id="KW-1185">Reference proteome</keyword>
<dbReference type="PROSITE" id="PS50013">
    <property type="entry name" value="CHROMO_2"/>
    <property type="match status" value="1"/>
</dbReference>
<comment type="caution">
    <text evidence="4">The sequence shown here is derived from an EMBL/GenBank/DDBJ whole genome shotgun (WGS) entry which is preliminary data.</text>
</comment>
<evidence type="ECO:0000313" key="4">
    <source>
        <dbReference type="EMBL" id="CAI2378704.1"/>
    </source>
</evidence>
<feature type="domain" description="Chromo" evidence="3">
    <location>
        <begin position="35"/>
        <end position="113"/>
    </location>
</feature>
<gene>
    <name evidence="4" type="ORF">ECRASSUSDP1_LOCUS20103</name>
</gene>
<comment type="subcellular location">
    <subcellularLocation>
        <location evidence="1">Nucleus</location>
    </subcellularLocation>
</comment>
<reference evidence="4" key="1">
    <citation type="submission" date="2023-07" db="EMBL/GenBank/DDBJ databases">
        <authorList>
            <consortium name="AG Swart"/>
            <person name="Singh M."/>
            <person name="Singh A."/>
            <person name="Seah K."/>
            <person name="Emmerich C."/>
        </authorList>
    </citation>
    <scope>NUCLEOTIDE SEQUENCE</scope>
    <source>
        <strain evidence="4">DP1</strain>
    </source>
</reference>
<evidence type="ECO:0000256" key="1">
    <source>
        <dbReference type="ARBA" id="ARBA00004123"/>
    </source>
</evidence>
<dbReference type="InterPro" id="IPR016197">
    <property type="entry name" value="Chromo-like_dom_sf"/>
</dbReference>
<dbReference type="AlphaFoldDB" id="A0AAD1XTN5"/>
<dbReference type="InterPro" id="IPR008251">
    <property type="entry name" value="Chromo_shadow_dom"/>
</dbReference>
<sequence length="230" mass="27856">MDSEIIEPIQVNKEYQNEQIELYNEKYLGDDFELRNVEKILGRRIRVFSDNGDIKRFKREPKSYNKEFEMMYKEFSQKPKFAVEYLVKWEGLEYLESTWEPEKIMDKLQHLKDSIGMKACMKQKNLKRTFRKYDKEMYVEYELEQKKLNIREGSLKNNDIPVKVIGIRRSKGEIYVKVNWKSNSGEAVENSLVKSELLTEYYPHILCDYYESHLKFMKTKSRFPRNKNIH</sequence>
<accession>A0AAD1XTN5</accession>
<dbReference type="EMBL" id="CAMPGE010020463">
    <property type="protein sequence ID" value="CAI2378704.1"/>
    <property type="molecule type" value="Genomic_DNA"/>
</dbReference>
<evidence type="ECO:0000256" key="2">
    <source>
        <dbReference type="ARBA" id="ARBA00023242"/>
    </source>
</evidence>
<dbReference type="SUPFAM" id="SSF54160">
    <property type="entry name" value="Chromo domain-like"/>
    <property type="match status" value="2"/>
</dbReference>
<dbReference type="GO" id="GO:0005634">
    <property type="term" value="C:nucleus"/>
    <property type="evidence" value="ECO:0007669"/>
    <property type="project" value="UniProtKB-SubCell"/>
</dbReference>
<dbReference type="InterPro" id="IPR023780">
    <property type="entry name" value="Chromo_domain"/>
</dbReference>
<dbReference type="SMART" id="SM00298">
    <property type="entry name" value="CHROMO"/>
    <property type="match status" value="1"/>
</dbReference>